<dbReference type="AlphaFoldDB" id="A0AAE8MVD3"/>
<reference evidence="2" key="1">
    <citation type="submission" date="2018-03" db="EMBL/GenBank/DDBJ databases">
        <authorList>
            <person name="Guldener U."/>
        </authorList>
    </citation>
    <scope>NUCLEOTIDE SEQUENCE</scope>
</reference>
<gene>
    <name evidence="2" type="ORF">DNG_02590</name>
</gene>
<organism evidence="2 3">
    <name type="scientific">Cephalotrichum gorgonifer</name>
    <dbReference type="NCBI Taxonomy" id="2041049"/>
    <lineage>
        <taxon>Eukaryota</taxon>
        <taxon>Fungi</taxon>
        <taxon>Dikarya</taxon>
        <taxon>Ascomycota</taxon>
        <taxon>Pezizomycotina</taxon>
        <taxon>Sordariomycetes</taxon>
        <taxon>Hypocreomycetidae</taxon>
        <taxon>Microascales</taxon>
        <taxon>Microascaceae</taxon>
        <taxon>Cephalotrichum</taxon>
    </lineage>
</organism>
<feature type="compositionally biased region" description="Low complexity" evidence="1">
    <location>
        <begin position="51"/>
        <end position="66"/>
    </location>
</feature>
<feature type="region of interest" description="Disordered" evidence="1">
    <location>
        <begin position="1"/>
        <end position="131"/>
    </location>
</feature>
<accession>A0AAE8MVD3</accession>
<proteinExistence type="predicted"/>
<sequence>MASGRSSIDNTGSPPEMQHPPQPPPMAPPGKEDLASLDELEQHQWPPRGTSSHSRTDSASSSQASSYGLYVRSVSANPYSEQQRHVPRRPSTANPYPDMPGQGPKLKHRASYEAQGSSKSRGGQGYRRQSPNLWTSTHYEQLQMQYGGTPFGPQVGGWNPPYVPRSGHYRNRSVASQSKSNAPYRVLHSYYSPAYRHAPIWG</sequence>
<feature type="compositionally biased region" description="Polar residues" evidence="1">
    <location>
        <begin position="1"/>
        <end position="13"/>
    </location>
</feature>
<name>A0AAE8MVD3_9PEZI</name>
<feature type="compositionally biased region" description="Polar residues" evidence="1">
    <location>
        <begin position="114"/>
        <end position="131"/>
    </location>
</feature>
<feature type="compositionally biased region" description="Pro residues" evidence="1">
    <location>
        <begin position="17"/>
        <end position="28"/>
    </location>
</feature>
<keyword evidence="3" id="KW-1185">Reference proteome</keyword>
<dbReference type="EMBL" id="ONZQ02000003">
    <property type="protein sequence ID" value="SPN99739.1"/>
    <property type="molecule type" value="Genomic_DNA"/>
</dbReference>
<evidence type="ECO:0000256" key="1">
    <source>
        <dbReference type="SAM" id="MobiDB-lite"/>
    </source>
</evidence>
<comment type="caution">
    <text evidence="2">The sequence shown here is derived from an EMBL/GenBank/DDBJ whole genome shotgun (WGS) entry which is preliminary data.</text>
</comment>
<evidence type="ECO:0000313" key="2">
    <source>
        <dbReference type="EMBL" id="SPN99739.1"/>
    </source>
</evidence>
<protein>
    <submittedName>
        <fullName evidence="2">Uncharacterized protein</fullName>
    </submittedName>
</protein>
<evidence type="ECO:0000313" key="3">
    <source>
        <dbReference type="Proteomes" id="UP001187682"/>
    </source>
</evidence>
<dbReference type="Proteomes" id="UP001187682">
    <property type="component" value="Unassembled WGS sequence"/>
</dbReference>